<dbReference type="Gene3D" id="3.20.80.10">
    <property type="entry name" value="Regulatory factor, effector binding domain"/>
    <property type="match status" value="1"/>
</dbReference>
<dbReference type="SUPFAM" id="SSF55136">
    <property type="entry name" value="Probable bacterial effector-binding domain"/>
    <property type="match status" value="1"/>
</dbReference>
<dbReference type="EMBL" id="JABRWQ010000003">
    <property type="protein sequence ID" value="NRD22958.1"/>
    <property type="molecule type" value="Genomic_DNA"/>
</dbReference>
<dbReference type="SMART" id="SM00871">
    <property type="entry name" value="AraC_E_bind"/>
    <property type="match status" value="1"/>
</dbReference>
<dbReference type="Proteomes" id="UP000805085">
    <property type="component" value="Unassembled WGS sequence"/>
</dbReference>
<dbReference type="SUPFAM" id="SSF55961">
    <property type="entry name" value="Bet v1-like"/>
    <property type="match status" value="1"/>
</dbReference>
<dbReference type="Pfam" id="PF06445">
    <property type="entry name" value="GyrI-like"/>
    <property type="match status" value="1"/>
</dbReference>
<gene>
    <name evidence="3" type="ORF">HNV10_06880</name>
</gene>
<dbReference type="InterPro" id="IPR029442">
    <property type="entry name" value="GyrI-like"/>
</dbReference>
<dbReference type="InterPro" id="IPR011256">
    <property type="entry name" value="Reg_factor_effector_dom_sf"/>
</dbReference>
<evidence type="ECO:0000313" key="4">
    <source>
        <dbReference type="Proteomes" id="UP000805085"/>
    </source>
</evidence>
<accession>A0ABX2E4F8</accession>
<dbReference type="CDD" id="cd07818">
    <property type="entry name" value="SRPBCC_1"/>
    <property type="match status" value="1"/>
</dbReference>
<organism evidence="3 4">
    <name type="scientific">Winogradskyella litoriviva</name>
    <dbReference type="NCBI Taxonomy" id="1220182"/>
    <lineage>
        <taxon>Bacteria</taxon>
        <taxon>Pseudomonadati</taxon>
        <taxon>Bacteroidota</taxon>
        <taxon>Flavobacteriia</taxon>
        <taxon>Flavobacteriales</taxon>
        <taxon>Flavobacteriaceae</taxon>
        <taxon>Winogradskyella</taxon>
    </lineage>
</organism>
<dbReference type="Pfam" id="PF03364">
    <property type="entry name" value="Polyketide_cyc"/>
    <property type="match status" value="1"/>
</dbReference>
<evidence type="ECO:0000313" key="3">
    <source>
        <dbReference type="EMBL" id="NRD22958.1"/>
    </source>
</evidence>
<keyword evidence="4" id="KW-1185">Reference proteome</keyword>
<evidence type="ECO:0000256" key="1">
    <source>
        <dbReference type="ARBA" id="ARBA00008918"/>
    </source>
</evidence>
<dbReference type="InterPro" id="IPR010499">
    <property type="entry name" value="AraC_E-bd"/>
</dbReference>
<protein>
    <submittedName>
        <fullName evidence="3">SRPBCC family protein</fullName>
    </submittedName>
</protein>
<reference evidence="3 4" key="1">
    <citation type="journal article" date="2015" name="Int. J. Syst. Evol. Microbiol.">
        <title>Winogradskyella litoriviva sp. nov., isolated from coastal seawater.</title>
        <authorList>
            <person name="Nedashkovskaya O.I."/>
            <person name="Kukhlevskiy A.D."/>
            <person name="Zhukova N.V."/>
            <person name="Kim S.J."/>
            <person name="Rhee S.K."/>
            <person name="Mikhailov V.V."/>
        </authorList>
    </citation>
    <scope>NUCLEOTIDE SEQUENCE [LARGE SCALE GENOMIC DNA]</scope>
    <source>
        <strain evidence="3 4">KMM6491</strain>
    </source>
</reference>
<dbReference type="Gene3D" id="3.30.530.20">
    <property type="match status" value="1"/>
</dbReference>
<feature type="domain" description="AraC effector-binding" evidence="2">
    <location>
        <begin position="185"/>
        <end position="340"/>
    </location>
</feature>
<evidence type="ECO:0000259" key="2">
    <source>
        <dbReference type="SMART" id="SM00871"/>
    </source>
</evidence>
<name>A0ABX2E4F8_9FLAO</name>
<proteinExistence type="inferred from homology"/>
<comment type="caution">
    <text evidence="3">The sequence shown here is derived from an EMBL/GenBank/DDBJ whole genome shotgun (WGS) entry which is preliminary data.</text>
</comment>
<dbReference type="InterPro" id="IPR023393">
    <property type="entry name" value="START-like_dom_sf"/>
</dbReference>
<sequence>MKAIKYILFLLLILIIGLSIYVAVQPNDYKFSRNRIIEAPVSIIYNKVNDFKQWPEFSPWLEQDKEATLTYSDNSVGKGSSYSWNGAVLGEGSMTTLNTDVNSLINQKIEFIKPFEANADIDWTFEPSGKDTKVTWQMKGKLDFVTKIFTMFSGSIESNTGPDFERGLFKLDSVVQAEMKVYSIKTEGITQHSGGYYLYTTKSCKFSDFEKNMTAMLPKVGAYAMTHNVTMAGPPFILYHKWDEENDTVMFSTCVPTNSKVTTDEEEILTGKLDSFKAVKTVLTGNYSNLKEAWETTMKYIADNNLEMVETGSMLETYLTDPMSELNPAKWVTEIYVEVKEE</sequence>
<comment type="similarity">
    <text evidence="1">Belongs to the ribosome association toxin RatA family.</text>
</comment>
<dbReference type="InterPro" id="IPR005031">
    <property type="entry name" value="COQ10_START"/>
</dbReference>
<dbReference type="RefSeq" id="WP_173300603.1">
    <property type="nucleotide sequence ID" value="NZ_JABRWQ010000003.1"/>
</dbReference>